<dbReference type="Proteomes" id="UP001256673">
    <property type="component" value="Unassembled WGS sequence"/>
</dbReference>
<dbReference type="PROSITE" id="PS51257">
    <property type="entry name" value="PROKAR_LIPOPROTEIN"/>
    <property type="match status" value="1"/>
</dbReference>
<dbReference type="PANTHER" id="PTHR43649:SF33">
    <property type="entry name" value="POLYGALACTURONAN_RHAMNOGALACTURONAN-BINDING PROTEIN YTCQ"/>
    <property type="match status" value="1"/>
</dbReference>
<dbReference type="PANTHER" id="PTHR43649">
    <property type="entry name" value="ARABINOSE-BINDING PROTEIN-RELATED"/>
    <property type="match status" value="1"/>
</dbReference>
<evidence type="ECO:0000313" key="8">
    <source>
        <dbReference type="Proteomes" id="UP001256673"/>
    </source>
</evidence>
<protein>
    <submittedName>
        <fullName evidence="7">Extracellular solute-binding protein</fullName>
    </submittedName>
</protein>
<dbReference type="InterPro" id="IPR006059">
    <property type="entry name" value="SBP"/>
</dbReference>
<proteinExistence type="predicted"/>
<dbReference type="SUPFAM" id="SSF53850">
    <property type="entry name" value="Periplasmic binding protein-like II"/>
    <property type="match status" value="1"/>
</dbReference>
<name>A0ABU3RZY9_9MICO</name>
<evidence type="ECO:0000256" key="6">
    <source>
        <dbReference type="SAM" id="SignalP"/>
    </source>
</evidence>
<dbReference type="EMBL" id="JAWDIU010000008">
    <property type="protein sequence ID" value="MDU0328453.1"/>
    <property type="molecule type" value="Genomic_DNA"/>
</dbReference>
<evidence type="ECO:0000313" key="7">
    <source>
        <dbReference type="EMBL" id="MDU0328453.1"/>
    </source>
</evidence>
<dbReference type="Gene3D" id="3.40.190.10">
    <property type="entry name" value="Periplasmic binding protein-like II"/>
    <property type="match status" value="2"/>
</dbReference>
<evidence type="ECO:0000256" key="1">
    <source>
        <dbReference type="ARBA" id="ARBA00022475"/>
    </source>
</evidence>
<keyword evidence="1" id="KW-1003">Cell membrane</keyword>
<comment type="caution">
    <text evidence="7">The sequence shown here is derived from an EMBL/GenBank/DDBJ whole genome shotgun (WGS) entry which is preliminary data.</text>
</comment>
<keyword evidence="3" id="KW-0472">Membrane</keyword>
<reference evidence="7 8" key="1">
    <citation type="submission" date="2023-09" db="EMBL/GenBank/DDBJ databases">
        <title>Microbacterium fusihabitans sp. nov., Microbacterium phycihabitans sp. nov., and Microbacterium cervinum sp. nov., isolated from dried seaweeds of beach.</title>
        <authorList>
            <person name="Lee S.D."/>
        </authorList>
    </citation>
    <scope>NUCLEOTIDE SEQUENCE [LARGE SCALE GENOMIC DNA]</scope>
    <source>
        <strain evidence="7 8">KSW2-21</strain>
    </source>
</reference>
<evidence type="ECO:0000256" key="2">
    <source>
        <dbReference type="ARBA" id="ARBA00022729"/>
    </source>
</evidence>
<feature type="chain" id="PRO_5046707791" evidence="6">
    <location>
        <begin position="19"/>
        <end position="433"/>
    </location>
</feature>
<dbReference type="InterPro" id="IPR050490">
    <property type="entry name" value="Bact_solute-bd_prot1"/>
</dbReference>
<evidence type="ECO:0000256" key="5">
    <source>
        <dbReference type="ARBA" id="ARBA00023288"/>
    </source>
</evidence>
<accession>A0ABU3RZY9</accession>
<keyword evidence="2 6" id="KW-0732">Signal</keyword>
<feature type="signal peptide" evidence="6">
    <location>
        <begin position="1"/>
        <end position="18"/>
    </location>
</feature>
<sequence>MSIRISAAVALGVASALALTGCSGSGGSSDGSTEITWLIEGGDQPQSMADATIAAFQKENPDITVKVDTRPGGTEGDNLIKTRLSTGDVPDLFSYNTGSLLQALNPDQTLTDLSDEDWVGELTEGFKTVASGENGLYGAPIGTGNAGGIAYSKKIYDELGLSVPTSWDEFVSNSEAIKAAGTAAPIIQSYGDTWTSQLMILADFANVTAVDPDWAQKYTDNEAKYADEPAFASWQHLQDVADAGLFNEDFASATFDDAAAKLSDGSGAQYPTLSFIVANLTKLNPDTVNDIGFFAIPADDAADTRLTLFEPAAVYIPKGVEGAELEATKKFVAFINSPEGCTLQGENLGINGPFSTSACALPDDVPTIVSDIQKYVDSGDTGTALEFLSPIKGPNLENIAVEVGSGISDAAKGAATYDDDVKKQAQQLGLEGW</sequence>
<evidence type="ECO:0000256" key="3">
    <source>
        <dbReference type="ARBA" id="ARBA00023136"/>
    </source>
</evidence>
<dbReference type="Pfam" id="PF01547">
    <property type="entry name" value="SBP_bac_1"/>
    <property type="match status" value="1"/>
</dbReference>
<organism evidence="7 8">
    <name type="scientific">Microbacterium algihabitans</name>
    <dbReference type="NCBI Taxonomy" id="3075992"/>
    <lineage>
        <taxon>Bacteria</taxon>
        <taxon>Bacillati</taxon>
        <taxon>Actinomycetota</taxon>
        <taxon>Actinomycetes</taxon>
        <taxon>Micrococcales</taxon>
        <taxon>Microbacteriaceae</taxon>
        <taxon>Microbacterium</taxon>
    </lineage>
</organism>
<dbReference type="RefSeq" id="WP_316002049.1">
    <property type="nucleotide sequence ID" value="NZ_JAWDIU010000008.1"/>
</dbReference>
<keyword evidence="4" id="KW-0564">Palmitate</keyword>
<evidence type="ECO:0000256" key="4">
    <source>
        <dbReference type="ARBA" id="ARBA00023139"/>
    </source>
</evidence>
<keyword evidence="8" id="KW-1185">Reference proteome</keyword>
<keyword evidence="5" id="KW-0449">Lipoprotein</keyword>
<gene>
    <name evidence="7" type="ORF">RWH43_16965</name>
</gene>